<evidence type="ECO:0000259" key="4">
    <source>
        <dbReference type="PROSITE" id="PS50932"/>
    </source>
</evidence>
<keyword evidence="3" id="KW-0804">Transcription</keyword>
<dbReference type="PROSITE" id="PS50932">
    <property type="entry name" value="HTH_LACI_2"/>
    <property type="match status" value="1"/>
</dbReference>
<dbReference type="EMBL" id="AJWY01009725">
    <property type="protein sequence ID" value="EKC57529.1"/>
    <property type="molecule type" value="Genomic_DNA"/>
</dbReference>
<protein>
    <submittedName>
        <fullName evidence="5">Transcriptional regulator, LacI family</fullName>
    </submittedName>
</protein>
<dbReference type="Pfam" id="PF00356">
    <property type="entry name" value="LacI"/>
    <property type="match status" value="1"/>
</dbReference>
<comment type="caution">
    <text evidence="5">The sequence shown here is derived from an EMBL/GenBank/DDBJ whole genome shotgun (WGS) entry which is preliminary data.</text>
</comment>
<keyword evidence="2" id="KW-0238">DNA-binding</keyword>
<name>K1SQA7_9ZZZZ</name>
<sequence length="127" mass="14172">MTIKDIAKESGYAIGTVSRVLNNNPSVSPAARAKILEVIKRYNYQPNSNAKHLKQQSSDGLALIVKGTQNMLFVDILEKMQAILEERGYVSTVYYIDEEANEVAQAELICAERKPYGIVFLGSNLEY</sequence>
<evidence type="ECO:0000256" key="1">
    <source>
        <dbReference type="ARBA" id="ARBA00023015"/>
    </source>
</evidence>
<dbReference type="Gene3D" id="3.40.50.2300">
    <property type="match status" value="1"/>
</dbReference>
<evidence type="ECO:0000256" key="3">
    <source>
        <dbReference type="ARBA" id="ARBA00023163"/>
    </source>
</evidence>
<proteinExistence type="predicted"/>
<dbReference type="SUPFAM" id="SSF47413">
    <property type="entry name" value="lambda repressor-like DNA-binding domains"/>
    <property type="match status" value="1"/>
</dbReference>
<dbReference type="Gene3D" id="1.10.260.40">
    <property type="entry name" value="lambda repressor-like DNA-binding domains"/>
    <property type="match status" value="1"/>
</dbReference>
<dbReference type="PANTHER" id="PTHR30146">
    <property type="entry name" value="LACI-RELATED TRANSCRIPTIONAL REPRESSOR"/>
    <property type="match status" value="1"/>
</dbReference>
<accession>K1SQA7</accession>
<dbReference type="GO" id="GO:0003700">
    <property type="term" value="F:DNA-binding transcription factor activity"/>
    <property type="evidence" value="ECO:0007669"/>
    <property type="project" value="TreeGrafter"/>
</dbReference>
<feature type="domain" description="HTH lacI-type" evidence="4">
    <location>
        <begin position="1"/>
        <end position="55"/>
    </location>
</feature>
<dbReference type="PANTHER" id="PTHR30146:SF149">
    <property type="entry name" value="HTH-TYPE TRANSCRIPTIONAL REGULATOR EBGR"/>
    <property type="match status" value="1"/>
</dbReference>
<dbReference type="AlphaFoldDB" id="K1SQA7"/>
<organism evidence="5">
    <name type="scientific">human gut metagenome</name>
    <dbReference type="NCBI Taxonomy" id="408170"/>
    <lineage>
        <taxon>unclassified sequences</taxon>
        <taxon>metagenomes</taxon>
        <taxon>organismal metagenomes</taxon>
    </lineage>
</organism>
<feature type="non-terminal residue" evidence="5">
    <location>
        <position position="127"/>
    </location>
</feature>
<dbReference type="InterPro" id="IPR010982">
    <property type="entry name" value="Lambda_DNA-bd_dom_sf"/>
</dbReference>
<dbReference type="CDD" id="cd01392">
    <property type="entry name" value="HTH_LacI"/>
    <property type="match status" value="1"/>
</dbReference>
<reference evidence="5" key="1">
    <citation type="journal article" date="2013" name="Environ. Microbiol.">
        <title>Microbiota from the distal guts of lean and obese adolescents exhibit partial functional redundancy besides clear differences in community structure.</title>
        <authorList>
            <person name="Ferrer M."/>
            <person name="Ruiz A."/>
            <person name="Lanza F."/>
            <person name="Haange S.B."/>
            <person name="Oberbach A."/>
            <person name="Till H."/>
            <person name="Bargiela R."/>
            <person name="Campoy C."/>
            <person name="Segura M.T."/>
            <person name="Richter M."/>
            <person name="von Bergen M."/>
            <person name="Seifert J."/>
            <person name="Suarez A."/>
        </authorList>
    </citation>
    <scope>NUCLEOTIDE SEQUENCE</scope>
</reference>
<dbReference type="GO" id="GO:0000976">
    <property type="term" value="F:transcription cis-regulatory region binding"/>
    <property type="evidence" value="ECO:0007669"/>
    <property type="project" value="TreeGrafter"/>
</dbReference>
<keyword evidence="1" id="KW-0805">Transcription regulation</keyword>
<dbReference type="InterPro" id="IPR000843">
    <property type="entry name" value="HTH_LacI"/>
</dbReference>
<dbReference type="SMART" id="SM00354">
    <property type="entry name" value="HTH_LACI"/>
    <property type="match status" value="1"/>
</dbReference>
<evidence type="ECO:0000256" key="2">
    <source>
        <dbReference type="ARBA" id="ARBA00023125"/>
    </source>
</evidence>
<gene>
    <name evidence="5" type="ORF">LEA_14312</name>
</gene>
<evidence type="ECO:0000313" key="5">
    <source>
        <dbReference type="EMBL" id="EKC57529.1"/>
    </source>
</evidence>